<dbReference type="AlphaFoldDB" id="A0A382W0J4"/>
<protein>
    <recommendedName>
        <fullName evidence="2">Nucleotide-diphospho-sugar transferase domain-containing protein</fullName>
    </recommendedName>
</protein>
<feature type="non-terminal residue" evidence="1">
    <location>
        <position position="243"/>
    </location>
</feature>
<organism evidence="1">
    <name type="scientific">marine metagenome</name>
    <dbReference type="NCBI Taxonomy" id="408172"/>
    <lineage>
        <taxon>unclassified sequences</taxon>
        <taxon>metagenomes</taxon>
        <taxon>ecological metagenomes</taxon>
    </lineage>
</organism>
<reference evidence="1" key="1">
    <citation type="submission" date="2018-05" db="EMBL/GenBank/DDBJ databases">
        <authorList>
            <person name="Lanie J.A."/>
            <person name="Ng W.-L."/>
            <person name="Kazmierczak K.M."/>
            <person name="Andrzejewski T.M."/>
            <person name="Davidsen T.M."/>
            <person name="Wayne K.J."/>
            <person name="Tettelin H."/>
            <person name="Glass J.I."/>
            <person name="Rusch D."/>
            <person name="Podicherti R."/>
            <person name="Tsui H.-C.T."/>
            <person name="Winkler M.E."/>
        </authorList>
    </citation>
    <scope>NUCLEOTIDE SEQUENCE</scope>
</reference>
<sequence>MRKVAVVNTFGSKYFPLPVNKVLETVDKYWPDYVETYCYPDDITQQIKLPRTHYFELVKERPTLQEFFNRHQNNPKYNPRIKQDGKEKQDFDKDSKIYVYDAIRFSYKVYACVDAYFKTKNKYQQLWYLDADIITFDHIPQEWLEHIMPEDCFTSYLGRPKKGFSETGIYIFNTAHPYAEEYFTRWQEYYDNDKLFNLKGYTDSFVFDAVRIEMENEGKIKNNDLNDGRFDRYRKSRHPFINS</sequence>
<evidence type="ECO:0008006" key="2">
    <source>
        <dbReference type="Google" id="ProtNLM"/>
    </source>
</evidence>
<proteinExistence type="predicted"/>
<name>A0A382W0J4_9ZZZZ</name>
<accession>A0A382W0J4</accession>
<evidence type="ECO:0000313" key="1">
    <source>
        <dbReference type="EMBL" id="SVD51648.1"/>
    </source>
</evidence>
<gene>
    <name evidence="1" type="ORF">METZ01_LOCUS404502</name>
</gene>
<dbReference type="EMBL" id="UINC01155663">
    <property type="protein sequence ID" value="SVD51648.1"/>
    <property type="molecule type" value="Genomic_DNA"/>
</dbReference>